<evidence type="ECO:0000313" key="3">
    <source>
        <dbReference type="Proteomes" id="UP001151760"/>
    </source>
</evidence>
<protein>
    <recommendedName>
        <fullName evidence="4">DUF4283 domain-containing protein</fullName>
    </recommendedName>
</protein>
<feature type="region of interest" description="Disordered" evidence="1">
    <location>
        <begin position="353"/>
        <end position="416"/>
    </location>
</feature>
<gene>
    <name evidence="2" type="ORF">Tco_0941568</name>
</gene>
<dbReference type="PANTHER" id="PTHR31286">
    <property type="entry name" value="GLYCINE-RICH CELL WALL STRUCTURAL PROTEIN 1.8-LIKE"/>
    <property type="match status" value="1"/>
</dbReference>
<reference evidence="2" key="1">
    <citation type="journal article" date="2022" name="Int. J. Mol. Sci.">
        <title>Draft Genome of Tanacetum Coccineum: Genomic Comparison of Closely Related Tanacetum-Family Plants.</title>
        <authorList>
            <person name="Yamashiro T."/>
            <person name="Shiraishi A."/>
            <person name="Nakayama K."/>
            <person name="Satake H."/>
        </authorList>
    </citation>
    <scope>NUCLEOTIDE SEQUENCE</scope>
</reference>
<reference evidence="2" key="2">
    <citation type="submission" date="2022-01" db="EMBL/GenBank/DDBJ databases">
        <authorList>
            <person name="Yamashiro T."/>
            <person name="Shiraishi A."/>
            <person name="Satake H."/>
            <person name="Nakayama K."/>
        </authorList>
    </citation>
    <scope>NUCLEOTIDE SEQUENCE</scope>
</reference>
<sequence length="416" mass="46047">MERGFLSSSKKDKVKEDALKEQSPGGLASQVKKIKGKVLGRDGKPLKSILKRTKVVTGSSPSSAATYVHVNDATVVDNSLSEQETFVVQDGVDNNKKTTKDTGLPKKKIENSDVVLPKHARDKVKSRYENTLVGYFMVLVVNGFGTSLGTRHMDDPSIINYSYKMAAFIAVKERRGKHIMLDAFTNSMCVESWGRISFVHALIEVSAESSLKTEVVMAIPNDEDDGHTKEVIRVEYEWIPPHCVDCKIFRHGLTQCPKRVIKAAPSASSSAAAHMNEKEEGFVEVKGRKNKRKKVNTKIDEIHFTKPKVKFYHEKTSSSKNTKVPSPVKSDLNTPLSNTFDVLNTVEEVVGDSSVKGMNPVDGADFHNQNVSKPIGNDSLKKDDEDKSDDDEVFMPDDNYTTLGDGGFSMEDDDLD</sequence>
<organism evidence="2 3">
    <name type="scientific">Tanacetum coccineum</name>
    <dbReference type="NCBI Taxonomy" id="301880"/>
    <lineage>
        <taxon>Eukaryota</taxon>
        <taxon>Viridiplantae</taxon>
        <taxon>Streptophyta</taxon>
        <taxon>Embryophyta</taxon>
        <taxon>Tracheophyta</taxon>
        <taxon>Spermatophyta</taxon>
        <taxon>Magnoliopsida</taxon>
        <taxon>eudicotyledons</taxon>
        <taxon>Gunneridae</taxon>
        <taxon>Pentapetalae</taxon>
        <taxon>asterids</taxon>
        <taxon>campanulids</taxon>
        <taxon>Asterales</taxon>
        <taxon>Asteraceae</taxon>
        <taxon>Asteroideae</taxon>
        <taxon>Anthemideae</taxon>
        <taxon>Anthemidinae</taxon>
        <taxon>Tanacetum</taxon>
    </lineage>
</organism>
<dbReference type="EMBL" id="BQNB010015583">
    <property type="protein sequence ID" value="GJT41703.1"/>
    <property type="molecule type" value="Genomic_DNA"/>
</dbReference>
<proteinExistence type="predicted"/>
<evidence type="ECO:0000256" key="1">
    <source>
        <dbReference type="SAM" id="MobiDB-lite"/>
    </source>
</evidence>
<name>A0ABQ5DST1_9ASTR</name>
<feature type="region of interest" description="Disordered" evidence="1">
    <location>
        <begin position="1"/>
        <end position="34"/>
    </location>
</feature>
<accession>A0ABQ5DST1</accession>
<feature type="compositionally biased region" description="Acidic residues" evidence="1">
    <location>
        <begin position="386"/>
        <end position="395"/>
    </location>
</feature>
<dbReference type="PANTHER" id="PTHR31286:SF99">
    <property type="entry name" value="DUF4283 DOMAIN-CONTAINING PROTEIN"/>
    <property type="match status" value="1"/>
</dbReference>
<dbReference type="InterPro" id="IPR040256">
    <property type="entry name" value="At4g02000-like"/>
</dbReference>
<dbReference type="Proteomes" id="UP001151760">
    <property type="component" value="Unassembled WGS sequence"/>
</dbReference>
<feature type="region of interest" description="Disordered" evidence="1">
    <location>
        <begin position="314"/>
        <end position="336"/>
    </location>
</feature>
<evidence type="ECO:0000313" key="2">
    <source>
        <dbReference type="EMBL" id="GJT41703.1"/>
    </source>
</evidence>
<evidence type="ECO:0008006" key="4">
    <source>
        <dbReference type="Google" id="ProtNLM"/>
    </source>
</evidence>
<keyword evidence="3" id="KW-1185">Reference proteome</keyword>
<feature type="compositionally biased region" description="Basic and acidic residues" evidence="1">
    <location>
        <begin position="1"/>
        <end position="20"/>
    </location>
</feature>
<comment type="caution">
    <text evidence="2">The sequence shown here is derived from an EMBL/GenBank/DDBJ whole genome shotgun (WGS) entry which is preliminary data.</text>
</comment>